<reference evidence="2" key="1">
    <citation type="submission" date="2021-02" db="EMBL/GenBank/DDBJ databases">
        <authorList>
            <person name="Nowell W R."/>
        </authorList>
    </citation>
    <scope>NUCLEOTIDE SEQUENCE</scope>
</reference>
<sequence>MAHYSFDLPDQTADSGPNGLNGIIYNAALVCGRVNQALSFSGSSSYFQAYGFYQLAWDVLGNKTFTIAMWVNPESIRGATLIQVSPFQNSTLGPAYIMNLIGFVSSGGATHGQIATQLYAWPTVFGPFLSTNTWSHNAFTFSSTNGNTQYINGVAVGSTGAVTSSNVYGTIMWLHIGYAFCWSSAYIPCSGYQGSIDEVYIYNRELSQSEVSALANP</sequence>
<name>A0A820C3S4_9BILA</name>
<accession>A0A820C3S4</accession>
<dbReference type="OrthoDB" id="10030431at2759"/>
<dbReference type="Proteomes" id="UP000663823">
    <property type="component" value="Unassembled WGS sequence"/>
</dbReference>
<dbReference type="InterPro" id="IPR013320">
    <property type="entry name" value="ConA-like_dom_sf"/>
</dbReference>
<gene>
    <name evidence="2" type="ORF">OTI717_LOCUS39179</name>
    <name evidence="1" type="ORF">RFH988_LOCUS38615</name>
</gene>
<evidence type="ECO:0000313" key="2">
    <source>
        <dbReference type="EMBL" id="CAF4215989.1"/>
    </source>
</evidence>
<dbReference type="Pfam" id="PF13385">
    <property type="entry name" value="Laminin_G_3"/>
    <property type="match status" value="1"/>
</dbReference>
<dbReference type="EMBL" id="CAJOAX010024081">
    <property type="protein sequence ID" value="CAF4215989.1"/>
    <property type="molecule type" value="Genomic_DNA"/>
</dbReference>
<comment type="caution">
    <text evidence="2">The sequence shown here is derived from an EMBL/GenBank/DDBJ whole genome shotgun (WGS) entry which is preliminary data.</text>
</comment>
<dbReference type="SUPFAM" id="SSF49899">
    <property type="entry name" value="Concanavalin A-like lectins/glucanases"/>
    <property type="match status" value="1"/>
</dbReference>
<evidence type="ECO:0000313" key="1">
    <source>
        <dbReference type="EMBL" id="CAF1496695.1"/>
    </source>
</evidence>
<organism evidence="2 3">
    <name type="scientific">Rotaria sordida</name>
    <dbReference type="NCBI Taxonomy" id="392033"/>
    <lineage>
        <taxon>Eukaryota</taxon>
        <taxon>Metazoa</taxon>
        <taxon>Spiralia</taxon>
        <taxon>Gnathifera</taxon>
        <taxon>Rotifera</taxon>
        <taxon>Eurotatoria</taxon>
        <taxon>Bdelloidea</taxon>
        <taxon>Philodinida</taxon>
        <taxon>Philodinidae</taxon>
        <taxon>Rotaria</taxon>
    </lineage>
</organism>
<dbReference type="Proteomes" id="UP000663882">
    <property type="component" value="Unassembled WGS sequence"/>
</dbReference>
<evidence type="ECO:0000313" key="3">
    <source>
        <dbReference type="Proteomes" id="UP000663823"/>
    </source>
</evidence>
<dbReference type="AlphaFoldDB" id="A0A820C3S4"/>
<dbReference type="EMBL" id="CAJNOO010010155">
    <property type="protein sequence ID" value="CAF1496695.1"/>
    <property type="molecule type" value="Genomic_DNA"/>
</dbReference>
<dbReference type="Gene3D" id="2.60.120.200">
    <property type="match status" value="1"/>
</dbReference>
<proteinExistence type="predicted"/>
<protein>
    <submittedName>
        <fullName evidence="2">Uncharacterized protein</fullName>
    </submittedName>
</protein>